<feature type="compositionally biased region" description="Basic and acidic residues" evidence="1">
    <location>
        <begin position="86"/>
        <end position="96"/>
    </location>
</feature>
<feature type="region of interest" description="Disordered" evidence="1">
    <location>
        <begin position="1"/>
        <end position="201"/>
    </location>
</feature>
<feature type="compositionally biased region" description="Basic and acidic residues" evidence="1">
    <location>
        <begin position="108"/>
        <end position="119"/>
    </location>
</feature>
<dbReference type="PANTHER" id="PTHR33734:SF36">
    <property type="entry name" value="STAGE VI SPORULATION PROTEIN D"/>
    <property type="match status" value="1"/>
</dbReference>
<name>A0A840QSX5_9BACI</name>
<feature type="compositionally biased region" description="Basic and acidic residues" evidence="1">
    <location>
        <begin position="1"/>
        <end position="20"/>
    </location>
</feature>
<proteinExistence type="predicted"/>
<feature type="compositionally biased region" description="Basic and acidic residues" evidence="1">
    <location>
        <begin position="28"/>
        <end position="49"/>
    </location>
</feature>
<dbReference type="PANTHER" id="PTHR33734">
    <property type="entry name" value="LYSM DOMAIN-CONTAINING GPI-ANCHORED PROTEIN 2"/>
    <property type="match status" value="1"/>
</dbReference>
<evidence type="ECO:0000313" key="3">
    <source>
        <dbReference type="EMBL" id="MBB5174413.1"/>
    </source>
</evidence>
<dbReference type="InterPro" id="IPR018392">
    <property type="entry name" value="LysM"/>
</dbReference>
<dbReference type="InterPro" id="IPR036779">
    <property type="entry name" value="LysM_dom_sf"/>
</dbReference>
<sequence>MRTEEKTPYTEEKPAAEQRSEQIQSPAEDVRAEEKTPYTEEKPAAEQRSEQIQSPAEDVRTEEKTPYTEEKPAAEQRSEQIQSPAEDVRAEEKQTGNDEEPEDEVIEEDKGRVPEEAEAKQGAPVVNLASKASEETETTSPQQIQQHLTSNDRPQQQVEEATEEAAAVSEYEENTVEESVDKPVTKPAPSEPAPDGENETASYLSKIFSSIHEETYTKLRMCIVQEGESLDTIAERYDVSVNEIMRVNRIKEERLEAGQILYVPRRKSTS</sequence>
<dbReference type="Pfam" id="PF01476">
    <property type="entry name" value="LysM"/>
    <property type="match status" value="1"/>
</dbReference>
<gene>
    <name evidence="3" type="ORF">HNQ41_002628</name>
</gene>
<dbReference type="PROSITE" id="PS51782">
    <property type="entry name" value="LYSM"/>
    <property type="match status" value="1"/>
</dbReference>
<evidence type="ECO:0000259" key="2">
    <source>
        <dbReference type="PROSITE" id="PS51782"/>
    </source>
</evidence>
<dbReference type="EMBL" id="JACHHB010000012">
    <property type="protein sequence ID" value="MBB5174413.1"/>
    <property type="molecule type" value="Genomic_DNA"/>
</dbReference>
<feature type="compositionally biased region" description="Acidic residues" evidence="1">
    <location>
        <begin position="97"/>
        <end position="107"/>
    </location>
</feature>
<dbReference type="SUPFAM" id="SSF54106">
    <property type="entry name" value="LysM domain"/>
    <property type="match status" value="1"/>
</dbReference>
<dbReference type="Gene3D" id="3.10.350.10">
    <property type="entry name" value="LysM domain"/>
    <property type="match status" value="1"/>
</dbReference>
<feature type="compositionally biased region" description="Polar residues" evidence="1">
    <location>
        <begin position="138"/>
        <end position="158"/>
    </location>
</feature>
<accession>A0A840QSX5</accession>
<protein>
    <submittedName>
        <fullName evidence="3">Spore germination protein YaaH</fullName>
    </submittedName>
</protein>
<dbReference type="SMART" id="SM00257">
    <property type="entry name" value="LysM"/>
    <property type="match status" value="1"/>
</dbReference>
<dbReference type="GO" id="GO:0008932">
    <property type="term" value="F:lytic endotransglycosylase activity"/>
    <property type="evidence" value="ECO:0007669"/>
    <property type="project" value="TreeGrafter"/>
</dbReference>
<comment type="caution">
    <text evidence="3">The sequence shown here is derived from an EMBL/GenBank/DDBJ whole genome shotgun (WGS) entry which is preliminary data.</text>
</comment>
<feature type="compositionally biased region" description="Basic and acidic residues" evidence="1">
    <location>
        <begin position="57"/>
        <end position="78"/>
    </location>
</feature>
<reference evidence="3 4" key="1">
    <citation type="submission" date="2020-08" db="EMBL/GenBank/DDBJ databases">
        <title>Genomic Encyclopedia of Type Strains, Phase IV (KMG-IV): sequencing the most valuable type-strain genomes for metagenomic binning, comparative biology and taxonomic classification.</title>
        <authorList>
            <person name="Goeker M."/>
        </authorList>
    </citation>
    <scope>NUCLEOTIDE SEQUENCE [LARGE SCALE GENOMIC DNA]</scope>
    <source>
        <strain evidence="3 4">DSM 24696</strain>
    </source>
</reference>
<dbReference type="AlphaFoldDB" id="A0A840QSX5"/>
<keyword evidence="4" id="KW-1185">Reference proteome</keyword>
<evidence type="ECO:0000256" key="1">
    <source>
        <dbReference type="SAM" id="MobiDB-lite"/>
    </source>
</evidence>
<evidence type="ECO:0000313" key="4">
    <source>
        <dbReference type="Proteomes" id="UP000551878"/>
    </source>
</evidence>
<dbReference type="Proteomes" id="UP000551878">
    <property type="component" value="Unassembled WGS sequence"/>
</dbReference>
<organism evidence="3 4">
    <name type="scientific">Texcoconibacillus texcoconensis</name>
    <dbReference type="NCBI Taxonomy" id="1095777"/>
    <lineage>
        <taxon>Bacteria</taxon>
        <taxon>Bacillati</taxon>
        <taxon>Bacillota</taxon>
        <taxon>Bacilli</taxon>
        <taxon>Bacillales</taxon>
        <taxon>Bacillaceae</taxon>
        <taxon>Texcoconibacillus</taxon>
    </lineage>
</organism>
<feature type="domain" description="LysM" evidence="2">
    <location>
        <begin position="220"/>
        <end position="263"/>
    </location>
</feature>